<organism evidence="2 3">
    <name type="scientific">Ditylenchus destructor</name>
    <dbReference type="NCBI Taxonomy" id="166010"/>
    <lineage>
        <taxon>Eukaryota</taxon>
        <taxon>Metazoa</taxon>
        <taxon>Ecdysozoa</taxon>
        <taxon>Nematoda</taxon>
        <taxon>Chromadorea</taxon>
        <taxon>Rhabditida</taxon>
        <taxon>Tylenchina</taxon>
        <taxon>Tylenchomorpha</taxon>
        <taxon>Sphaerularioidea</taxon>
        <taxon>Anguinidae</taxon>
        <taxon>Anguininae</taxon>
        <taxon>Ditylenchus</taxon>
    </lineage>
</organism>
<dbReference type="EMBL" id="JAKKPZ010000002">
    <property type="protein sequence ID" value="KAI1726493.1"/>
    <property type="molecule type" value="Genomic_DNA"/>
</dbReference>
<dbReference type="Proteomes" id="UP001201812">
    <property type="component" value="Unassembled WGS sequence"/>
</dbReference>
<proteinExistence type="predicted"/>
<dbReference type="AlphaFoldDB" id="A0AAD4NG77"/>
<protein>
    <submittedName>
        <fullName evidence="2">Uncharacterized protein</fullName>
    </submittedName>
</protein>
<gene>
    <name evidence="2" type="ORF">DdX_03213</name>
</gene>
<feature type="compositionally biased region" description="Polar residues" evidence="1">
    <location>
        <begin position="1"/>
        <end position="10"/>
    </location>
</feature>
<feature type="compositionally biased region" description="Low complexity" evidence="1">
    <location>
        <begin position="62"/>
        <end position="71"/>
    </location>
</feature>
<evidence type="ECO:0000313" key="3">
    <source>
        <dbReference type="Proteomes" id="UP001201812"/>
    </source>
</evidence>
<accession>A0AAD4NG77</accession>
<keyword evidence="3" id="KW-1185">Reference proteome</keyword>
<sequence>MSKNHSTDYNTDVLWKPPTRMRKNSADPLENENLSESPTRRRFSISEMFGFGSRSTGQPQMERQSSVSSETETQEQKVNDFIKRQAHVISTGLDD</sequence>
<evidence type="ECO:0000313" key="2">
    <source>
        <dbReference type="EMBL" id="KAI1726493.1"/>
    </source>
</evidence>
<comment type="caution">
    <text evidence="2">The sequence shown here is derived from an EMBL/GenBank/DDBJ whole genome shotgun (WGS) entry which is preliminary data.</text>
</comment>
<reference evidence="2" key="1">
    <citation type="submission" date="2022-01" db="EMBL/GenBank/DDBJ databases">
        <title>Genome Sequence Resource for Two Populations of Ditylenchus destructor, the Migratory Endoparasitic Phytonematode.</title>
        <authorList>
            <person name="Zhang H."/>
            <person name="Lin R."/>
            <person name="Xie B."/>
        </authorList>
    </citation>
    <scope>NUCLEOTIDE SEQUENCE</scope>
    <source>
        <strain evidence="2">BazhouSP</strain>
    </source>
</reference>
<name>A0AAD4NG77_9BILA</name>
<feature type="region of interest" description="Disordered" evidence="1">
    <location>
        <begin position="1"/>
        <end position="79"/>
    </location>
</feature>
<evidence type="ECO:0000256" key="1">
    <source>
        <dbReference type="SAM" id="MobiDB-lite"/>
    </source>
</evidence>